<dbReference type="AlphaFoldDB" id="A0A3D9RKI3"/>
<evidence type="ECO:0000256" key="1">
    <source>
        <dbReference type="SAM" id="Phobius"/>
    </source>
</evidence>
<feature type="transmembrane region" description="Helical" evidence="1">
    <location>
        <begin position="12"/>
        <end position="36"/>
    </location>
</feature>
<keyword evidence="1" id="KW-0472">Membrane</keyword>
<keyword evidence="1" id="KW-0812">Transmembrane</keyword>
<reference evidence="2 3" key="1">
    <citation type="submission" date="2018-08" db="EMBL/GenBank/DDBJ databases">
        <title>Genomic Encyclopedia of Type Strains, Phase III (KMG-III): the genomes of soil and plant-associated and newly described type strains.</title>
        <authorList>
            <person name="Whitman W."/>
        </authorList>
    </citation>
    <scope>NUCLEOTIDE SEQUENCE [LARGE SCALE GENOMIC DNA]</scope>
    <source>
        <strain evidence="2 3">325-5</strain>
    </source>
</reference>
<keyword evidence="3" id="KW-1185">Reference proteome</keyword>
<feature type="transmembrane region" description="Helical" evidence="1">
    <location>
        <begin position="42"/>
        <end position="63"/>
    </location>
</feature>
<evidence type="ECO:0000313" key="2">
    <source>
        <dbReference type="EMBL" id="REE80048.1"/>
    </source>
</evidence>
<sequence>MKEQTYANHSKMVFGYHGILFLAIISLLIGSIMNLIDSTEENLYSASLLVLVSFIFLLLMFYSRTFALKAQDRAIRAEEKLRYFILTGSALSNELTTRQIIGLRFASDEEFVALVDKAVKNNLSEKEIKKAIKNWKADTYRV</sequence>
<comment type="caution">
    <text evidence="2">The sequence shown here is derived from an EMBL/GenBank/DDBJ whole genome shotgun (WGS) entry which is preliminary data.</text>
</comment>
<gene>
    <name evidence="2" type="ORF">BX611_2953</name>
</gene>
<keyword evidence="1" id="KW-1133">Transmembrane helix</keyword>
<evidence type="ECO:0000313" key="3">
    <source>
        <dbReference type="Proteomes" id="UP000256429"/>
    </source>
</evidence>
<name>A0A3D9RKI3_9FLAO</name>
<dbReference type="Pfam" id="PF20136">
    <property type="entry name" value="DUF6526"/>
    <property type="match status" value="1"/>
</dbReference>
<accession>A0A3D9RKI3</accession>
<dbReference type="InterPro" id="IPR045385">
    <property type="entry name" value="DUF6526"/>
</dbReference>
<protein>
    <submittedName>
        <fullName evidence="2">Uncharacterized protein</fullName>
    </submittedName>
</protein>
<dbReference type="OrthoDB" id="765463at2"/>
<organism evidence="2 3">
    <name type="scientific">Lutibacter oceani</name>
    <dbReference type="NCBI Taxonomy" id="1853311"/>
    <lineage>
        <taxon>Bacteria</taxon>
        <taxon>Pseudomonadati</taxon>
        <taxon>Bacteroidota</taxon>
        <taxon>Flavobacteriia</taxon>
        <taxon>Flavobacteriales</taxon>
        <taxon>Flavobacteriaceae</taxon>
        <taxon>Lutibacter</taxon>
    </lineage>
</organism>
<dbReference type="Proteomes" id="UP000256429">
    <property type="component" value="Unassembled WGS sequence"/>
</dbReference>
<dbReference type="RefSeq" id="WP_115882685.1">
    <property type="nucleotide sequence ID" value="NZ_QTTQ01000012.1"/>
</dbReference>
<proteinExistence type="predicted"/>
<dbReference type="EMBL" id="QTTQ01000012">
    <property type="protein sequence ID" value="REE80048.1"/>
    <property type="molecule type" value="Genomic_DNA"/>
</dbReference>